<comment type="caution">
    <text evidence="4">The sequence shown here is derived from an EMBL/GenBank/DDBJ whole genome shotgun (WGS) entry which is preliminary data.</text>
</comment>
<protein>
    <recommendedName>
        <fullName evidence="3">ACT domain-containing protein</fullName>
    </recommendedName>
</protein>
<evidence type="ECO:0000313" key="4">
    <source>
        <dbReference type="EMBL" id="KAE9456887.1"/>
    </source>
</evidence>
<proteinExistence type="predicted"/>
<keyword evidence="2" id="KW-0175">Coiled coil</keyword>
<evidence type="ECO:0000256" key="1">
    <source>
        <dbReference type="ARBA" id="ARBA00022801"/>
    </source>
</evidence>
<dbReference type="GO" id="GO:0016787">
    <property type="term" value="F:hydrolase activity"/>
    <property type="evidence" value="ECO:0007669"/>
    <property type="project" value="UniProtKB-KW"/>
</dbReference>
<organism evidence="4 5">
    <name type="scientific">Rhododendron williamsianum</name>
    <dbReference type="NCBI Taxonomy" id="262921"/>
    <lineage>
        <taxon>Eukaryota</taxon>
        <taxon>Viridiplantae</taxon>
        <taxon>Streptophyta</taxon>
        <taxon>Embryophyta</taxon>
        <taxon>Tracheophyta</taxon>
        <taxon>Spermatophyta</taxon>
        <taxon>Magnoliopsida</taxon>
        <taxon>eudicotyledons</taxon>
        <taxon>Gunneridae</taxon>
        <taxon>Pentapetalae</taxon>
        <taxon>asterids</taxon>
        <taxon>Ericales</taxon>
        <taxon>Ericaceae</taxon>
        <taxon>Ericoideae</taxon>
        <taxon>Rhodoreae</taxon>
        <taxon>Rhododendron</taxon>
    </lineage>
</organism>
<sequence length="285" mass="32110">MGGGQPRWQMQKFEVYRVVLQRLRDSENKEASQPGFEDELCIHFNRLPPRMNSTCCSYATEVNVLQPEDVIMHMKLLRRAEDPTTRLAFEVRIVQVISGKAVLVSDLNCGEFVYLKFKRNVDAQTSGQGGGDDELHFSRQFFEIAFSTVDKAKLLNQLTSLLSEIGLNIHEAHAFSTSDGYALDVFVVDGWPSEETEQLKDALERKIPKIEIEDVNTADKRIASRLKIEQTVKALQEARVRVQLLEEEHALAVQEDLAIASAATSSPQLGPDDSVFKDVLIRFSV</sequence>
<dbReference type="InterPro" id="IPR002912">
    <property type="entry name" value="ACT_dom"/>
</dbReference>
<dbReference type="OrthoDB" id="784063at2759"/>
<accession>A0A6A4LQS1</accession>
<dbReference type="PANTHER" id="PTHR47320">
    <property type="entry name" value="BIFUNCTIONAL URIDYLYLTRANSFERASE/URIDYLYL-REMOVING ENZYME"/>
    <property type="match status" value="1"/>
</dbReference>
<keyword evidence="1" id="KW-0378">Hydrolase</keyword>
<evidence type="ECO:0000256" key="2">
    <source>
        <dbReference type="SAM" id="Coils"/>
    </source>
</evidence>
<dbReference type="GO" id="GO:0008773">
    <property type="term" value="F:[protein-PII] uridylyltransferase activity"/>
    <property type="evidence" value="ECO:0007669"/>
    <property type="project" value="InterPro"/>
</dbReference>
<dbReference type="InterPro" id="IPR045865">
    <property type="entry name" value="ACT-like_dom_sf"/>
</dbReference>
<dbReference type="SUPFAM" id="SSF55021">
    <property type="entry name" value="ACT-like"/>
    <property type="match status" value="1"/>
</dbReference>
<dbReference type="Proteomes" id="UP000428333">
    <property type="component" value="Linkage Group LG06"/>
</dbReference>
<gene>
    <name evidence="4" type="ORF">C3L33_11210</name>
</gene>
<dbReference type="AlphaFoldDB" id="A0A6A4LQS1"/>
<reference evidence="4 5" key="1">
    <citation type="journal article" date="2019" name="Genome Biol. Evol.">
        <title>The Rhododendron genome and chromosomal organization provide insight into shared whole-genome duplications across the heath family (Ericaceae).</title>
        <authorList>
            <person name="Soza V.L."/>
            <person name="Lindsley D."/>
            <person name="Waalkes A."/>
            <person name="Ramage E."/>
            <person name="Patwardhan R.P."/>
            <person name="Burton J.N."/>
            <person name="Adey A."/>
            <person name="Kumar A."/>
            <person name="Qiu R."/>
            <person name="Shendure J."/>
            <person name="Hall B."/>
        </authorList>
    </citation>
    <scope>NUCLEOTIDE SEQUENCE [LARGE SCALE GENOMIC DNA]</scope>
    <source>
        <strain evidence="4">RSF 1966-606</strain>
    </source>
</reference>
<dbReference type="PROSITE" id="PS51671">
    <property type="entry name" value="ACT"/>
    <property type="match status" value="1"/>
</dbReference>
<feature type="non-terminal residue" evidence="4">
    <location>
        <position position="1"/>
    </location>
</feature>
<dbReference type="InterPro" id="IPR010043">
    <property type="entry name" value="UTase/UR"/>
</dbReference>
<evidence type="ECO:0000259" key="3">
    <source>
        <dbReference type="PROSITE" id="PS51671"/>
    </source>
</evidence>
<dbReference type="PANTHER" id="PTHR47320:SF1">
    <property type="entry name" value="BIFUNCTIONAL URIDYLYLTRANSFERASE_URIDYLYL-REMOVING ENZYME"/>
    <property type="match status" value="1"/>
</dbReference>
<name>A0A6A4LQS1_9ERIC</name>
<evidence type="ECO:0000313" key="5">
    <source>
        <dbReference type="Proteomes" id="UP000428333"/>
    </source>
</evidence>
<dbReference type="EMBL" id="QEFC01001556">
    <property type="protein sequence ID" value="KAE9456887.1"/>
    <property type="molecule type" value="Genomic_DNA"/>
</dbReference>
<feature type="coiled-coil region" evidence="2">
    <location>
        <begin position="193"/>
        <end position="255"/>
    </location>
</feature>
<feature type="domain" description="ACT" evidence="3">
    <location>
        <begin position="143"/>
        <end position="217"/>
    </location>
</feature>
<keyword evidence="5" id="KW-1185">Reference proteome</keyword>